<dbReference type="GO" id="GO:0003723">
    <property type="term" value="F:RNA binding"/>
    <property type="evidence" value="ECO:0007669"/>
    <property type="project" value="UniProtKB-UniRule"/>
</dbReference>
<feature type="short sequence motif" description="Q motif" evidence="7">
    <location>
        <begin position="297"/>
        <end position="325"/>
    </location>
</feature>
<comment type="subcellular location">
    <subcellularLocation>
        <location evidence="1">Nucleus</location>
        <location evidence="1">Nucleolus</location>
    </subcellularLocation>
</comment>
<dbReference type="InterPro" id="IPR014014">
    <property type="entry name" value="RNA_helicase_DEAD_Q_motif"/>
</dbReference>
<feature type="domain" description="DEAD-box RNA helicase Q" evidence="9">
    <location>
        <begin position="297"/>
        <end position="325"/>
    </location>
</feature>
<dbReference type="EC" id="3.6.4.13" evidence="8"/>
<comment type="function">
    <text evidence="8">RNA helicase.</text>
</comment>
<organism evidence="10 11">
    <name type="scientific">Rhizoctonia solani</name>
    <dbReference type="NCBI Taxonomy" id="456999"/>
    <lineage>
        <taxon>Eukaryota</taxon>
        <taxon>Fungi</taxon>
        <taxon>Dikarya</taxon>
        <taxon>Basidiomycota</taxon>
        <taxon>Agaricomycotina</taxon>
        <taxon>Agaricomycetes</taxon>
        <taxon>Cantharellales</taxon>
        <taxon>Ceratobasidiaceae</taxon>
        <taxon>Rhizoctonia</taxon>
    </lineage>
</organism>
<dbReference type="Pfam" id="PF00270">
    <property type="entry name" value="DEAD"/>
    <property type="match status" value="1"/>
</dbReference>
<dbReference type="Gene3D" id="3.40.50.300">
    <property type="entry name" value="P-loop containing nucleotide triphosphate hydrolases"/>
    <property type="match status" value="1"/>
</dbReference>
<feature type="non-terminal residue" evidence="10">
    <location>
        <position position="635"/>
    </location>
</feature>
<evidence type="ECO:0000256" key="5">
    <source>
        <dbReference type="ARBA" id="ARBA00022806"/>
    </source>
</evidence>
<proteinExistence type="inferred from homology"/>
<comment type="catalytic activity">
    <reaction evidence="8">
        <text>ATP + H2O = ADP + phosphate + H(+)</text>
        <dbReference type="Rhea" id="RHEA:13065"/>
        <dbReference type="ChEBI" id="CHEBI:15377"/>
        <dbReference type="ChEBI" id="CHEBI:15378"/>
        <dbReference type="ChEBI" id="CHEBI:30616"/>
        <dbReference type="ChEBI" id="CHEBI:43474"/>
        <dbReference type="ChEBI" id="CHEBI:456216"/>
        <dbReference type="EC" id="3.6.4.13"/>
    </reaction>
</comment>
<evidence type="ECO:0000313" key="10">
    <source>
        <dbReference type="EMBL" id="CAE6455119.1"/>
    </source>
</evidence>
<comment type="similarity">
    <text evidence="8">Belongs to the DEAD box helicase family.</text>
</comment>
<evidence type="ECO:0000256" key="3">
    <source>
        <dbReference type="ARBA" id="ARBA00022741"/>
    </source>
</evidence>
<name>A0A8H3GLF7_9AGAM</name>
<dbReference type="PANTHER" id="PTHR24031">
    <property type="entry name" value="RNA HELICASE"/>
    <property type="match status" value="1"/>
</dbReference>
<keyword evidence="8" id="KW-0694">RNA-binding</keyword>
<keyword evidence="4 8" id="KW-0378">Hydrolase</keyword>
<evidence type="ECO:0000256" key="2">
    <source>
        <dbReference type="ARBA" id="ARBA00022552"/>
    </source>
</evidence>
<evidence type="ECO:0000259" key="9">
    <source>
        <dbReference type="PROSITE" id="PS51195"/>
    </source>
</evidence>
<dbReference type="Pfam" id="PF14223">
    <property type="entry name" value="Retrotran_gag_2"/>
    <property type="match status" value="1"/>
</dbReference>
<evidence type="ECO:0000256" key="7">
    <source>
        <dbReference type="PROSITE-ProRule" id="PRU00552"/>
    </source>
</evidence>
<comment type="domain">
    <text evidence="8">The Q motif is unique to and characteristic of the DEAD box family of RNA helicases and controls ATP binding and hydrolysis.</text>
</comment>
<dbReference type="EMBL" id="CAJMWZ010002386">
    <property type="protein sequence ID" value="CAE6455119.1"/>
    <property type="molecule type" value="Genomic_DNA"/>
</dbReference>
<evidence type="ECO:0000256" key="4">
    <source>
        <dbReference type="ARBA" id="ARBA00022801"/>
    </source>
</evidence>
<keyword evidence="5 8" id="KW-0347">Helicase</keyword>
<dbReference type="AlphaFoldDB" id="A0A8H3GLF7"/>
<evidence type="ECO:0000256" key="8">
    <source>
        <dbReference type="RuleBase" id="RU365068"/>
    </source>
</evidence>
<protein>
    <recommendedName>
        <fullName evidence="8">ATP-dependent RNA helicase</fullName>
        <ecNumber evidence="8">3.6.4.13</ecNumber>
    </recommendedName>
</protein>
<dbReference type="GO" id="GO:0003724">
    <property type="term" value="F:RNA helicase activity"/>
    <property type="evidence" value="ECO:0007669"/>
    <property type="project" value="UniProtKB-EC"/>
</dbReference>
<dbReference type="GO" id="GO:0016787">
    <property type="term" value="F:hydrolase activity"/>
    <property type="evidence" value="ECO:0007669"/>
    <property type="project" value="UniProtKB-KW"/>
</dbReference>
<keyword evidence="6 8" id="KW-0067">ATP-binding</keyword>
<dbReference type="InterPro" id="IPR027417">
    <property type="entry name" value="P-loop_NTPase"/>
</dbReference>
<dbReference type="OrthoDB" id="10263353at2759"/>
<keyword evidence="3 8" id="KW-0547">Nucleotide-binding</keyword>
<evidence type="ECO:0000256" key="6">
    <source>
        <dbReference type="ARBA" id="ARBA00022840"/>
    </source>
</evidence>
<dbReference type="Proteomes" id="UP000663850">
    <property type="component" value="Unassembled WGS sequence"/>
</dbReference>
<evidence type="ECO:0000256" key="1">
    <source>
        <dbReference type="ARBA" id="ARBA00004604"/>
    </source>
</evidence>
<keyword evidence="2" id="KW-0698">rRNA processing</keyword>
<reference evidence="10" key="1">
    <citation type="submission" date="2021-01" db="EMBL/GenBank/DDBJ databases">
        <authorList>
            <person name="Kaushik A."/>
        </authorList>
    </citation>
    <scope>NUCLEOTIDE SEQUENCE</scope>
    <source>
        <strain evidence="10">Type strain: AG8-Rh-89/</strain>
    </source>
</reference>
<evidence type="ECO:0000313" key="11">
    <source>
        <dbReference type="Proteomes" id="UP000663850"/>
    </source>
</evidence>
<sequence length="635" mass="71072">VPKLKELNYTQWKNIITNSIKKAKLWGYVDGSIEEPSEHDAANLTIYYDEVTAVRNAILGSLESGAQKYIEEALDAKEAWLTLEKKYLTADADADARLIAIEQQLASLRLEEEGDMVEHIAEFCRMRCQLNGTHFAIDDQACISMLYRSLPSSYRQRVLTPEGTEMKDFSALCARLTYISQNPEPEADLGVGEAPTSAEDYTNWGVPEDIKAFELTGDKNPLLKERAAVACRDCLLKDHKAGTVECPQYAWRKELWGSALEESSEPGTLATANRDSQVTKSAKKLIYEFSEPVKVVLNFGEMGLKKDLLKRMREMKITIPSGIQQCAIIPMINGRNVLAQAPKDDGKTTALALSILQAIDTNFPNIQVLVLTPNRQAATELRNTLLHLTRVEGTAPWGKCYLCDDDASIEADLSQLAIKRGDFIRCLPCLQTIATFTASSPELIRITSDLMVDPLHITVNDNNMLFDARHFFLVLSRATDRLNSILHLRQGLKADKIFVLLPDSKANEVADIARDLRSSIFMTADTPASQCDQNMQYLFAYPSYGPNYDTAIATDSAPLTARAMSQSSIPIVHYYAPSSREEYAKHLTYYGGLGQNTTVVTFIVAETDEICVIREIEQYYNIQMVELHWDGRNFI</sequence>
<comment type="caution">
    <text evidence="10">The sequence shown here is derived from an EMBL/GenBank/DDBJ whole genome shotgun (WGS) entry which is preliminary data.</text>
</comment>
<dbReference type="GO" id="GO:0005524">
    <property type="term" value="F:ATP binding"/>
    <property type="evidence" value="ECO:0007669"/>
    <property type="project" value="UniProtKB-UniRule"/>
</dbReference>
<dbReference type="PROSITE" id="PS51195">
    <property type="entry name" value="Q_MOTIF"/>
    <property type="match status" value="1"/>
</dbReference>
<accession>A0A8H3GLF7</accession>
<dbReference type="GO" id="GO:0006364">
    <property type="term" value="P:rRNA processing"/>
    <property type="evidence" value="ECO:0007669"/>
    <property type="project" value="UniProtKB-KW"/>
</dbReference>
<dbReference type="SUPFAM" id="SSF52540">
    <property type="entry name" value="P-loop containing nucleoside triphosphate hydrolases"/>
    <property type="match status" value="1"/>
</dbReference>
<dbReference type="GO" id="GO:0005730">
    <property type="term" value="C:nucleolus"/>
    <property type="evidence" value="ECO:0007669"/>
    <property type="project" value="UniProtKB-SubCell"/>
</dbReference>
<dbReference type="InterPro" id="IPR011545">
    <property type="entry name" value="DEAD/DEAH_box_helicase_dom"/>
</dbReference>
<gene>
    <name evidence="10" type="ORF">RDB_LOCUS44797</name>
</gene>